<keyword evidence="1" id="KW-0614">Plasmid</keyword>
<accession>A0AAC9AEI6</accession>
<reference evidence="1 2" key="1">
    <citation type="submission" date="2015-12" db="EMBL/GenBank/DDBJ databases">
        <title>Intraspecies pangenome expansion in the marine bacterium Alteromonas.</title>
        <authorList>
            <person name="Lopez-Perez M."/>
            <person name="Rodriguez-Valera F."/>
        </authorList>
    </citation>
    <scope>NUCLEOTIDE SEQUENCE [LARGE SCALE GENOMIC DNA]</scope>
    <source>
        <strain evidence="1 2">UM8</strain>
        <plasmid evidence="1 2">pAMEDUM8_300</plasmid>
    </source>
</reference>
<evidence type="ECO:0000313" key="2">
    <source>
        <dbReference type="Proteomes" id="UP000061468"/>
    </source>
</evidence>
<evidence type="ECO:0008006" key="3">
    <source>
        <dbReference type="Google" id="ProtNLM"/>
    </source>
</evidence>
<dbReference type="SUPFAM" id="SSF49344">
    <property type="entry name" value="CBD9-like"/>
    <property type="match status" value="1"/>
</dbReference>
<organism evidence="1 2">
    <name type="scientific">Alteromonas mediterranea</name>
    <dbReference type="NCBI Taxonomy" id="314275"/>
    <lineage>
        <taxon>Bacteria</taxon>
        <taxon>Pseudomonadati</taxon>
        <taxon>Pseudomonadota</taxon>
        <taxon>Gammaproteobacteria</taxon>
        <taxon>Alteromonadales</taxon>
        <taxon>Alteromonadaceae</taxon>
        <taxon>Alteromonas/Salinimonas group</taxon>
        <taxon>Alteromonas</taxon>
    </lineage>
</organism>
<gene>
    <name evidence="1" type="ORF">AV942_21000</name>
</gene>
<dbReference type="AlphaFoldDB" id="A0AAC9AEI6"/>
<proteinExistence type="predicted"/>
<protein>
    <recommendedName>
        <fullName evidence="3">Carbohydrate-binding domain-containing protein</fullName>
    </recommendedName>
</protein>
<evidence type="ECO:0000313" key="1">
    <source>
        <dbReference type="EMBL" id="AMJ80859.1"/>
    </source>
</evidence>
<dbReference type="Proteomes" id="UP000061468">
    <property type="component" value="Plasmid pAMEDUM8_300"/>
</dbReference>
<name>A0AAC9AEI6_9ALTE</name>
<geneLocation type="plasmid" evidence="1 2">
    <name>pAMEDUM8_300</name>
</geneLocation>
<sequence length="213" mass="24375">MKQICLKNTPFTVCSHKSILNSVLHKVLFGILLLSFNAASLSEQITVDGKLDEAVWQTARVFDKFVFTNPDTGELAKEKTQARFFSDESGLYIGFVNYQKMETRTRIYNRQDQLIRSDYNSIVVDFEDKGTSAFQFTVALGGGFGEGTYVNGNQFSNEWEGDWRFGVSEDEQAWYSEIFIPWNIALYVSGQDVTQKQIGIWFNRVHGKKGHYN</sequence>
<dbReference type="EMBL" id="CP013929">
    <property type="protein sequence ID" value="AMJ80859.1"/>
    <property type="molecule type" value="Genomic_DNA"/>
</dbReference>
<dbReference type="Gene3D" id="2.60.40.1190">
    <property type="match status" value="1"/>
</dbReference>
<dbReference type="RefSeq" id="WP_015068681.1">
    <property type="nucleotide sequence ID" value="NZ_CAKMLI010000003.1"/>
</dbReference>